<dbReference type="OrthoDB" id="10443211at2759"/>
<sequence>MKSLNLIILALASIGSARSAAVRQEDVTPEKVCDWFETGRHNSPTKPDQNCRSNAQKCIGDQVKKSNVSDQVTKDDITLCTFTPIIVNLLREQDTTDFMTVCDSLDVARETCHSNTAWCVMDYATFTKSIVDKTTALAEVQSCVAGRILNEDGDDTAIKCNSTRADADLGRTICSEDYFGEDPDKWDEERELVNKCKEEFDRKTPKSDILKLTQLGQYCQDQGVECSKCRMYLLDEDKGDKSFLGSYIVRIDRVCPDKPQINNGANRFHLERHRVPGWSSNVVFDRIQRGLNIVTAPESTPKTARRCTGQVKVDATTKEFFELVDRMQQVKP</sequence>
<protein>
    <submittedName>
        <fullName evidence="2">Uncharacterized protein</fullName>
    </submittedName>
</protein>
<dbReference type="Proteomes" id="UP000001610">
    <property type="component" value="Unassembled WGS sequence"/>
</dbReference>
<keyword evidence="3" id="KW-1185">Reference proteome</keyword>
<organism evidence="2 3">
    <name type="scientific">Cordyceps militaris (strain CM01)</name>
    <name type="common">Caterpillar fungus</name>
    <dbReference type="NCBI Taxonomy" id="983644"/>
    <lineage>
        <taxon>Eukaryota</taxon>
        <taxon>Fungi</taxon>
        <taxon>Dikarya</taxon>
        <taxon>Ascomycota</taxon>
        <taxon>Pezizomycotina</taxon>
        <taxon>Sordariomycetes</taxon>
        <taxon>Hypocreomycetidae</taxon>
        <taxon>Hypocreales</taxon>
        <taxon>Cordycipitaceae</taxon>
        <taxon>Cordyceps</taxon>
    </lineage>
</organism>
<dbReference type="InParanoid" id="G3JBI9"/>
<dbReference type="AlphaFoldDB" id="G3JBI9"/>
<gene>
    <name evidence="2" type="ORF">CCM_03566</name>
</gene>
<dbReference type="GeneID" id="18165592"/>
<evidence type="ECO:0000256" key="1">
    <source>
        <dbReference type="SAM" id="SignalP"/>
    </source>
</evidence>
<evidence type="ECO:0000313" key="3">
    <source>
        <dbReference type="Proteomes" id="UP000001610"/>
    </source>
</evidence>
<name>G3JBI9_CORMM</name>
<feature type="signal peptide" evidence="1">
    <location>
        <begin position="1"/>
        <end position="19"/>
    </location>
</feature>
<dbReference type="VEuPathDB" id="FungiDB:CCM_03566"/>
<keyword evidence="1" id="KW-0732">Signal</keyword>
<feature type="chain" id="PRO_5003446033" evidence="1">
    <location>
        <begin position="20"/>
        <end position="332"/>
    </location>
</feature>
<dbReference type="EMBL" id="JH126400">
    <property type="protein sequence ID" value="EGX95294.1"/>
    <property type="molecule type" value="Genomic_DNA"/>
</dbReference>
<dbReference type="RefSeq" id="XP_006668780.1">
    <property type="nucleotide sequence ID" value="XM_006668717.1"/>
</dbReference>
<evidence type="ECO:0000313" key="2">
    <source>
        <dbReference type="EMBL" id="EGX95294.1"/>
    </source>
</evidence>
<dbReference type="HOGENOM" id="CLU_065602_0_0_1"/>
<reference evidence="2 3" key="1">
    <citation type="journal article" date="2011" name="Genome Biol.">
        <title>Genome sequence of the insect pathogenic fungus Cordyceps militaris, a valued traditional Chinese medicine.</title>
        <authorList>
            <person name="Zheng P."/>
            <person name="Xia Y."/>
            <person name="Xiao G."/>
            <person name="Xiong C."/>
            <person name="Hu X."/>
            <person name="Zhang S."/>
            <person name="Zheng H."/>
            <person name="Huang Y."/>
            <person name="Zhou Y."/>
            <person name="Wang S."/>
            <person name="Zhao G.P."/>
            <person name="Liu X."/>
            <person name="St Leger R.J."/>
            <person name="Wang C."/>
        </authorList>
    </citation>
    <scope>NUCLEOTIDE SEQUENCE [LARGE SCALE GENOMIC DNA]</scope>
    <source>
        <strain evidence="2 3">CM01</strain>
    </source>
</reference>
<proteinExistence type="predicted"/>
<dbReference type="KEGG" id="cmt:CCM_03566"/>
<accession>G3JBI9</accession>